<gene>
    <name evidence="1" type="ORF">CPB83DRAFT_849591</name>
</gene>
<evidence type="ECO:0008006" key="3">
    <source>
        <dbReference type="Google" id="ProtNLM"/>
    </source>
</evidence>
<dbReference type="Gene3D" id="3.80.10.10">
    <property type="entry name" value="Ribonuclease Inhibitor"/>
    <property type="match status" value="1"/>
</dbReference>
<dbReference type="EMBL" id="MU157836">
    <property type="protein sequence ID" value="KAF9531226.1"/>
    <property type="molecule type" value="Genomic_DNA"/>
</dbReference>
<proteinExistence type="predicted"/>
<accession>A0A9P6JSD7</accession>
<keyword evidence="2" id="KW-1185">Reference proteome</keyword>
<sequence length="507" mass="57199">MDIDTVDNEPSSTIPFISIYDVLLLICEELERCSATPKVDLISASFVCKAFLEPAMTVLWRTMSTLLPLLKVIPNFTEGEVNDIVGPISLEALDKFSSYARRIRQLHNLRITPVNPMAWFFLSQSHTGPLLPGLKSLRFDVPKQNLPDFRWIFTLASPSLVSIHMSKIETFTEKSASQLLQILINKAPFILDLFFSGFVSSTLLNLLGHSQTIKSVQLFPYRNPDFHLSSLRALSHIPTLDTLSLALPISALQPIENSGEFSNLRTLSIHMSVTSARAFFKSYNLPLLSKLTLGFTPDTLPSDIDELLPHLLNDLPLLSHFGLSFWETSRGHLPDLLFPKPILHHFFDSSLRSIVVRDYVVPFEDGDPQNWYNSNLRSSLEVLLIKQSPHRQAPTLESLRTLAMTCPHLQQLELCMDLPAEIEFPRIEAHLSRLPPLSHPLAELYIGRTNEKPLPDAIMLAALVSRYVDHLFPKVEVMAGTNMDVGWCKGVNAMLRNYRNMRAARSN</sequence>
<dbReference type="AlphaFoldDB" id="A0A9P6JSD7"/>
<evidence type="ECO:0000313" key="1">
    <source>
        <dbReference type="EMBL" id="KAF9531226.1"/>
    </source>
</evidence>
<dbReference type="Proteomes" id="UP000807306">
    <property type="component" value="Unassembled WGS sequence"/>
</dbReference>
<reference evidence="1" key="1">
    <citation type="submission" date="2020-11" db="EMBL/GenBank/DDBJ databases">
        <authorList>
            <consortium name="DOE Joint Genome Institute"/>
            <person name="Ahrendt S."/>
            <person name="Riley R."/>
            <person name="Andreopoulos W."/>
            <person name="Labutti K."/>
            <person name="Pangilinan J."/>
            <person name="Ruiz-Duenas F.J."/>
            <person name="Barrasa J.M."/>
            <person name="Sanchez-Garcia M."/>
            <person name="Camarero S."/>
            <person name="Miyauchi S."/>
            <person name="Serrano A."/>
            <person name="Linde D."/>
            <person name="Babiker R."/>
            <person name="Drula E."/>
            <person name="Ayuso-Fernandez I."/>
            <person name="Pacheco R."/>
            <person name="Padilla G."/>
            <person name="Ferreira P."/>
            <person name="Barriuso J."/>
            <person name="Kellner H."/>
            <person name="Castanera R."/>
            <person name="Alfaro M."/>
            <person name="Ramirez L."/>
            <person name="Pisabarro A.G."/>
            <person name="Kuo A."/>
            <person name="Tritt A."/>
            <person name="Lipzen A."/>
            <person name="He G."/>
            <person name="Yan M."/>
            <person name="Ng V."/>
            <person name="Cullen D."/>
            <person name="Martin F."/>
            <person name="Rosso M.-N."/>
            <person name="Henrissat B."/>
            <person name="Hibbett D."/>
            <person name="Martinez A.T."/>
            <person name="Grigoriev I.V."/>
        </authorList>
    </citation>
    <scope>NUCLEOTIDE SEQUENCE</scope>
    <source>
        <strain evidence="1">CBS 506.95</strain>
    </source>
</reference>
<comment type="caution">
    <text evidence="1">The sequence shown here is derived from an EMBL/GenBank/DDBJ whole genome shotgun (WGS) entry which is preliminary data.</text>
</comment>
<evidence type="ECO:0000313" key="2">
    <source>
        <dbReference type="Proteomes" id="UP000807306"/>
    </source>
</evidence>
<dbReference type="OrthoDB" id="2631350at2759"/>
<dbReference type="InterPro" id="IPR032675">
    <property type="entry name" value="LRR_dom_sf"/>
</dbReference>
<name>A0A9P6JSD7_9AGAR</name>
<organism evidence="1 2">
    <name type="scientific">Crepidotus variabilis</name>
    <dbReference type="NCBI Taxonomy" id="179855"/>
    <lineage>
        <taxon>Eukaryota</taxon>
        <taxon>Fungi</taxon>
        <taxon>Dikarya</taxon>
        <taxon>Basidiomycota</taxon>
        <taxon>Agaricomycotina</taxon>
        <taxon>Agaricomycetes</taxon>
        <taxon>Agaricomycetidae</taxon>
        <taxon>Agaricales</taxon>
        <taxon>Agaricineae</taxon>
        <taxon>Crepidotaceae</taxon>
        <taxon>Crepidotus</taxon>
    </lineage>
</organism>
<protein>
    <recommendedName>
        <fullName evidence="3">F-box domain-containing protein</fullName>
    </recommendedName>
</protein>